<dbReference type="HAMAP" id="MF_02040">
    <property type="entry name" value="Mrp_NBP35"/>
    <property type="match status" value="1"/>
</dbReference>
<keyword evidence="5 6" id="KW-0411">Iron-sulfur</keyword>
<evidence type="ECO:0000313" key="7">
    <source>
        <dbReference type="EMBL" id="AVP87250.1"/>
    </source>
</evidence>
<reference evidence="7 8" key="1">
    <citation type="submission" date="2018-03" db="EMBL/GenBank/DDBJ databases">
        <title>A gene transfer event suggests a long-term partnership between eustigmatophyte algae and a novel lineage of endosymbiotic bacteria.</title>
        <authorList>
            <person name="Yurchenko T."/>
            <person name="Sevcikova T."/>
            <person name="Pribyl P."/>
            <person name="El Karkouri K."/>
            <person name="Klimes V."/>
            <person name="Amaral R."/>
            <person name="Zbrankova V."/>
            <person name="Kim E."/>
            <person name="Raoult D."/>
            <person name="Santos L.M.A."/>
            <person name="Elias M."/>
        </authorList>
    </citation>
    <scope>NUCLEOTIDE SEQUENCE [LARGE SCALE GENOMIC DNA]</scope>
    <source>
        <strain evidence="7">CCALA 838</strain>
    </source>
</reference>
<dbReference type="GO" id="GO:0051539">
    <property type="term" value="F:4 iron, 4 sulfur cluster binding"/>
    <property type="evidence" value="ECO:0007669"/>
    <property type="project" value="TreeGrafter"/>
</dbReference>
<dbReference type="InterPro" id="IPR033756">
    <property type="entry name" value="YlxH/NBP35"/>
</dbReference>
<comment type="subunit">
    <text evidence="6">Homodimer.</text>
</comment>
<evidence type="ECO:0000256" key="2">
    <source>
        <dbReference type="ARBA" id="ARBA00022741"/>
    </source>
</evidence>
<dbReference type="PROSITE" id="PS01215">
    <property type="entry name" value="MRP"/>
    <property type="match status" value="1"/>
</dbReference>
<dbReference type="Pfam" id="PF10609">
    <property type="entry name" value="ParA"/>
    <property type="match status" value="1"/>
</dbReference>
<dbReference type="GO" id="GO:0005524">
    <property type="term" value="F:ATP binding"/>
    <property type="evidence" value="ECO:0007669"/>
    <property type="project" value="UniProtKB-UniRule"/>
</dbReference>
<evidence type="ECO:0000256" key="3">
    <source>
        <dbReference type="ARBA" id="ARBA00022840"/>
    </source>
</evidence>
<keyword evidence="3 6" id="KW-0067">ATP-binding</keyword>
<evidence type="ECO:0000256" key="1">
    <source>
        <dbReference type="ARBA" id="ARBA00022723"/>
    </source>
</evidence>
<evidence type="ECO:0000256" key="6">
    <source>
        <dbReference type="HAMAP-Rule" id="MF_02040"/>
    </source>
</evidence>
<dbReference type="KEGG" id="ptc:phytr_2940"/>
<dbReference type="CDD" id="cd02037">
    <property type="entry name" value="Mrp_NBP35"/>
    <property type="match status" value="1"/>
</dbReference>
<dbReference type="SUPFAM" id="SSF52540">
    <property type="entry name" value="P-loop containing nucleoside triphosphate hydrolases"/>
    <property type="match status" value="1"/>
</dbReference>
<dbReference type="OrthoDB" id="9809679at2"/>
<evidence type="ECO:0000256" key="4">
    <source>
        <dbReference type="ARBA" id="ARBA00023004"/>
    </source>
</evidence>
<feature type="binding site" evidence="6">
    <location>
        <begin position="91"/>
        <end position="98"/>
    </location>
    <ligand>
        <name>ATP</name>
        <dbReference type="ChEBI" id="CHEBI:30616"/>
    </ligand>
</feature>
<dbReference type="InterPro" id="IPR044304">
    <property type="entry name" value="NUBPL-like"/>
</dbReference>
<dbReference type="GO" id="GO:0016887">
    <property type="term" value="F:ATP hydrolysis activity"/>
    <property type="evidence" value="ECO:0007669"/>
    <property type="project" value="UniProtKB-UniRule"/>
</dbReference>
<dbReference type="AlphaFoldDB" id="A0A2P1P7K4"/>
<evidence type="ECO:0000313" key="8">
    <source>
        <dbReference type="Proteomes" id="UP000241762"/>
    </source>
</evidence>
<protein>
    <recommendedName>
        <fullName evidence="6">Iron-sulfur cluster carrier protein</fullName>
    </recommendedName>
</protein>
<keyword evidence="4 6" id="KW-0408">Iron</keyword>
<comment type="similarity">
    <text evidence="6">Belongs to the Mrp/NBP35 ATP-binding proteins family.</text>
</comment>
<dbReference type="GO" id="GO:0016226">
    <property type="term" value="P:iron-sulfur cluster assembly"/>
    <property type="evidence" value="ECO:0007669"/>
    <property type="project" value="InterPro"/>
</dbReference>
<dbReference type="RefSeq" id="WP_106874118.1">
    <property type="nucleotide sequence ID" value="NZ_CP027845.1"/>
</dbReference>
<accession>A0A2P1P7K4</accession>
<keyword evidence="2 6" id="KW-0547">Nucleotide-binding</keyword>
<comment type="function">
    <text evidence="6">Binds and transfers iron-sulfur (Fe-S) clusters to target apoproteins. Can hydrolyze ATP.</text>
</comment>
<keyword evidence="1 6" id="KW-0479">Metal-binding</keyword>
<keyword evidence="6" id="KW-0378">Hydrolase</keyword>
<dbReference type="GO" id="GO:0046872">
    <property type="term" value="F:metal ion binding"/>
    <property type="evidence" value="ECO:0007669"/>
    <property type="project" value="UniProtKB-KW"/>
</dbReference>
<dbReference type="PANTHER" id="PTHR42961">
    <property type="entry name" value="IRON-SULFUR PROTEIN NUBPL"/>
    <property type="match status" value="1"/>
</dbReference>
<dbReference type="PANTHER" id="PTHR42961:SF2">
    <property type="entry name" value="IRON-SULFUR PROTEIN NUBPL"/>
    <property type="match status" value="1"/>
</dbReference>
<proteinExistence type="inferred from homology"/>
<evidence type="ECO:0000256" key="5">
    <source>
        <dbReference type="ARBA" id="ARBA00023014"/>
    </source>
</evidence>
<dbReference type="InterPro" id="IPR027417">
    <property type="entry name" value="P-loop_NTPase"/>
</dbReference>
<name>A0A2P1P7K4_9RICK</name>
<dbReference type="InterPro" id="IPR000808">
    <property type="entry name" value="Mrp-like_CS"/>
</dbReference>
<dbReference type="Gene3D" id="3.40.50.300">
    <property type="entry name" value="P-loop containing nucleotide triphosphate hydrolases"/>
    <property type="match status" value="1"/>
</dbReference>
<gene>
    <name evidence="7" type="ORF">phytr_2940</name>
</gene>
<dbReference type="GO" id="GO:0140663">
    <property type="term" value="F:ATP-dependent FeS chaperone activity"/>
    <property type="evidence" value="ECO:0007669"/>
    <property type="project" value="InterPro"/>
</dbReference>
<keyword evidence="8" id="KW-1185">Reference proteome</keyword>
<dbReference type="EMBL" id="CP027845">
    <property type="protein sequence ID" value="AVP87250.1"/>
    <property type="molecule type" value="Genomic_DNA"/>
</dbReference>
<dbReference type="Proteomes" id="UP000241762">
    <property type="component" value="Chromosome"/>
</dbReference>
<sequence length="315" mass="34893">MVNEQEIKLLLQEISKEHKVDISQVTIQESTITINVNASSMVQAEAFKIQAEELVANRYPEYHIIIAINNQNIKVKRTLPGVKKIITVSSGKGGVGKSTISAAVAKLLAENGNKVGIIDADIHGPSMPRILNIQDATPEFRRGKILPVTSCDIKVMSIGFLMEEKGALAWRGPMLAKAVMQLFSDVDWGELDYLIVDTPPGTGDIHITILSNYQVDGVFIVTIPSAVSLDSVIRSIDLYEKFNINIYGIIENMSYYYDQHSKQKIPLFGESLTDKLASEYALKMIDPINLIPGLSEVKFADITKHMKIDLHNVNL</sequence>
<organism evidence="7 8">
    <name type="scientific">Candidatus Phycorickettsia trachydisci</name>
    <dbReference type="NCBI Taxonomy" id="2115978"/>
    <lineage>
        <taxon>Bacteria</taxon>
        <taxon>Pseudomonadati</taxon>
        <taxon>Pseudomonadota</taxon>
        <taxon>Alphaproteobacteria</taxon>
        <taxon>Rickettsiales</taxon>
        <taxon>Rickettsiaceae</taxon>
        <taxon>Candidatus Phycorickettsia</taxon>
    </lineage>
</organism>
<dbReference type="InterPro" id="IPR019591">
    <property type="entry name" value="Mrp/NBP35_ATP-bd"/>
</dbReference>